<reference evidence="3" key="2">
    <citation type="submission" date="2021-08" db="EMBL/GenBank/DDBJ databases">
        <authorList>
            <person name="Gostincar C."/>
            <person name="Sun X."/>
            <person name="Song Z."/>
            <person name="Gunde-Cimerman N."/>
        </authorList>
    </citation>
    <scope>NUCLEOTIDE SEQUENCE</scope>
    <source>
        <strain evidence="3">EXF-9911</strain>
    </source>
</reference>
<feature type="compositionally biased region" description="Basic and acidic residues" evidence="2">
    <location>
        <begin position="467"/>
        <end position="487"/>
    </location>
</feature>
<evidence type="ECO:0000313" key="3">
    <source>
        <dbReference type="EMBL" id="KAG9686418.1"/>
    </source>
</evidence>
<feature type="region of interest" description="Disordered" evidence="2">
    <location>
        <begin position="454"/>
        <end position="487"/>
    </location>
</feature>
<gene>
    <name evidence="3" type="ORF">KCU76_g11037</name>
</gene>
<dbReference type="Proteomes" id="UP000779574">
    <property type="component" value="Unassembled WGS sequence"/>
</dbReference>
<proteinExistence type="predicted"/>
<accession>A0A9P8ECV2</accession>
<dbReference type="OrthoDB" id="3850167at2759"/>
<evidence type="ECO:0000256" key="1">
    <source>
        <dbReference type="SAM" id="Coils"/>
    </source>
</evidence>
<organism evidence="3 4">
    <name type="scientific">Aureobasidium melanogenum</name>
    <name type="common">Aureobasidium pullulans var. melanogenum</name>
    <dbReference type="NCBI Taxonomy" id="46634"/>
    <lineage>
        <taxon>Eukaryota</taxon>
        <taxon>Fungi</taxon>
        <taxon>Dikarya</taxon>
        <taxon>Ascomycota</taxon>
        <taxon>Pezizomycotina</taxon>
        <taxon>Dothideomycetes</taxon>
        <taxon>Dothideomycetidae</taxon>
        <taxon>Dothideales</taxon>
        <taxon>Saccotheciaceae</taxon>
        <taxon>Aureobasidium</taxon>
    </lineage>
</organism>
<feature type="non-terminal residue" evidence="3">
    <location>
        <position position="503"/>
    </location>
</feature>
<evidence type="ECO:0000313" key="4">
    <source>
        <dbReference type="Proteomes" id="UP000779574"/>
    </source>
</evidence>
<dbReference type="AlphaFoldDB" id="A0A9P8ECV2"/>
<reference evidence="3" key="1">
    <citation type="journal article" date="2021" name="J Fungi (Basel)">
        <title>Virulence traits and population genomics of the black yeast Aureobasidium melanogenum.</title>
        <authorList>
            <person name="Cernosa A."/>
            <person name="Sun X."/>
            <person name="Gostincar C."/>
            <person name="Fang C."/>
            <person name="Gunde-Cimerman N."/>
            <person name="Song Z."/>
        </authorList>
    </citation>
    <scope>NUCLEOTIDE SEQUENCE</scope>
    <source>
        <strain evidence="3">EXF-9911</strain>
    </source>
</reference>
<feature type="coiled-coil region" evidence="1">
    <location>
        <begin position="352"/>
        <end position="404"/>
    </location>
</feature>
<dbReference type="EMBL" id="JAHFXF010000513">
    <property type="protein sequence ID" value="KAG9686418.1"/>
    <property type="molecule type" value="Genomic_DNA"/>
</dbReference>
<sequence>MKQSGSEPNSKPNTAAARMVRLTPPPRGILLNPGVNADFKARHLSVYGRPLMSNRDLRAIEVAELMADWASDESQPNGVREGFPLDSVVGINLAINDFEILSRSHTEDIEDAFTVFAHEWKWCPPVLKAFKPADVSRWEMEVYNILYNYCLRPLEYNSHTIFQFIVWLCSHGSVPREMHNIIEKERLSGEGIKYSDLLGFVKAHVDLQPEEVQRKKRLAEFFANNKPPTLGVADLEGFDRYKRDVIKICQTNRDIYVLWDEQFVSWLKKGLSDFPRLISLIDRRAFELAIRLDENRPPTCKDVHLMFGDLLIVTEHYITREHDRQSECTPDPLTEQSDEEVELEDMFNEILHNEREIHYQKAEIQKRQAENRGTVDDDRRLHLLDQKAHKCVKMLKELQQAQRRRKIKFEQEVVQRNIESTKLMTGSSAAQMITAQDVEMRKAVLQEVLAPQQYYTNMPKHRPSYPHRPDERSGRGNHDPDYERRQRCRMAEIRRQKLTRRTR</sequence>
<keyword evidence="1" id="KW-0175">Coiled coil</keyword>
<evidence type="ECO:0000256" key="2">
    <source>
        <dbReference type="SAM" id="MobiDB-lite"/>
    </source>
</evidence>
<comment type="caution">
    <text evidence="3">The sequence shown here is derived from an EMBL/GenBank/DDBJ whole genome shotgun (WGS) entry which is preliminary data.</text>
</comment>
<protein>
    <submittedName>
        <fullName evidence="3">Uncharacterized protein</fullName>
    </submittedName>
</protein>
<name>A0A9P8ECV2_AURME</name>